<gene>
    <name evidence="2" type="ORF">CGZ91_09215</name>
</gene>
<feature type="domain" description="SprT-like" evidence="1">
    <location>
        <begin position="1"/>
        <end position="139"/>
    </location>
</feature>
<sequence length="175" mass="19900">MELAHVQRLAVGLMRDHGLTDWEFGFDRARRRAGCTWFAKKRITVSATLMELYPREEVVETILHEIAHALTGPEAHHNEEWRATVTRIGARPDRCVPEDLPRVPAPWIGVCPEGHEVQRFRRPTSVASCAVCSRRFSLEHLLSWSLDGVPTTPGGRYQVQLRRLRQTQVDEAAAS</sequence>
<protein>
    <submittedName>
        <fullName evidence="2">SprT domain-containing protein</fullName>
    </submittedName>
</protein>
<evidence type="ECO:0000259" key="1">
    <source>
        <dbReference type="SMART" id="SM00731"/>
    </source>
</evidence>
<evidence type="ECO:0000313" key="2">
    <source>
        <dbReference type="EMBL" id="OYN90327.1"/>
    </source>
</evidence>
<evidence type="ECO:0000313" key="3">
    <source>
        <dbReference type="Proteomes" id="UP000216300"/>
    </source>
</evidence>
<dbReference type="RefSeq" id="WP_094454514.1">
    <property type="nucleotide sequence ID" value="NZ_NMVJ01000007.1"/>
</dbReference>
<dbReference type="AlphaFoldDB" id="A0A255EFL4"/>
<comment type="caution">
    <text evidence="2">The sequence shown here is derived from an EMBL/GenBank/DDBJ whole genome shotgun (WGS) entry which is preliminary data.</text>
</comment>
<dbReference type="OrthoDB" id="9793623at2"/>
<dbReference type="Proteomes" id="UP000216300">
    <property type="component" value="Unassembled WGS sequence"/>
</dbReference>
<dbReference type="Pfam" id="PF10263">
    <property type="entry name" value="SprT-like"/>
    <property type="match status" value="1"/>
</dbReference>
<name>A0A255EFL4_9ACTN</name>
<keyword evidence="3" id="KW-1185">Reference proteome</keyword>
<accession>A0A255EFL4</accession>
<reference evidence="2 3" key="1">
    <citation type="submission" date="2017-07" db="EMBL/GenBank/DDBJ databases">
        <title>Draft whole genome sequences of clinical Proprionibacteriaceae strains.</title>
        <authorList>
            <person name="Bernier A.-M."/>
            <person name="Bernard K."/>
            <person name="Domingo M.-C."/>
        </authorList>
    </citation>
    <scope>NUCLEOTIDE SEQUENCE [LARGE SCALE GENOMIC DNA]</scope>
    <source>
        <strain evidence="2 3">NML 150081</strain>
    </source>
</reference>
<dbReference type="GO" id="GO:0006950">
    <property type="term" value="P:response to stress"/>
    <property type="evidence" value="ECO:0007669"/>
    <property type="project" value="UniProtKB-ARBA"/>
</dbReference>
<organism evidence="2 3">
    <name type="scientific">Parenemella sanctibonifatiensis</name>
    <dbReference type="NCBI Taxonomy" id="2016505"/>
    <lineage>
        <taxon>Bacteria</taxon>
        <taxon>Bacillati</taxon>
        <taxon>Actinomycetota</taxon>
        <taxon>Actinomycetes</taxon>
        <taxon>Propionibacteriales</taxon>
        <taxon>Propionibacteriaceae</taxon>
        <taxon>Parenemella</taxon>
    </lineage>
</organism>
<proteinExistence type="predicted"/>
<dbReference type="SMART" id="SM00731">
    <property type="entry name" value="SprT"/>
    <property type="match status" value="1"/>
</dbReference>
<dbReference type="EMBL" id="NMVJ01000007">
    <property type="protein sequence ID" value="OYN90327.1"/>
    <property type="molecule type" value="Genomic_DNA"/>
</dbReference>
<dbReference type="InterPro" id="IPR006640">
    <property type="entry name" value="SprT-like_domain"/>
</dbReference>